<comment type="subunit">
    <text evidence="7">Homodimer.</text>
</comment>
<feature type="domain" description="Shikimate dehydrogenase substrate binding N-terminal" evidence="8">
    <location>
        <begin position="12"/>
        <end position="94"/>
    </location>
</feature>
<dbReference type="Proteomes" id="UP000218181">
    <property type="component" value="Unassembled WGS sequence"/>
</dbReference>
<protein>
    <recommendedName>
        <fullName evidence="2 7">Shikimate dehydrogenase (NADP(+))</fullName>
        <shortName evidence="7">SDH</shortName>
        <ecNumber evidence="2 7">1.1.1.25</ecNumber>
    </recommendedName>
</protein>
<feature type="binding site" evidence="7">
    <location>
        <position position="262"/>
    </location>
    <ligand>
        <name>NADP(+)</name>
        <dbReference type="ChEBI" id="CHEBI:58349"/>
    </ligand>
</feature>
<comment type="caution">
    <text evidence="10">The sequence shown here is derived from an EMBL/GenBank/DDBJ whole genome shotgun (WGS) entry which is preliminary data.</text>
</comment>
<keyword evidence="5 7" id="KW-0560">Oxidoreductase</keyword>
<dbReference type="InterPro" id="IPR011342">
    <property type="entry name" value="Shikimate_DH"/>
</dbReference>
<dbReference type="PANTHER" id="PTHR21089">
    <property type="entry name" value="SHIKIMATE DEHYDROGENASE"/>
    <property type="match status" value="1"/>
</dbReference>
<evidence type="ECO:0000256" key="7">
    <source>
        <dbReference type="HAMAP-Rule" id="MF_00222"/>
    </source>
</evidence>
<keyword evidence="3 7" id="KW-0028">Amino-acid biosynthesis</keyword>
<reference evidence="10 11" key="1">
    <citation type="submission" date="2014-12" db="EMBL/GenBank/DDBJ databases">
        <title>Draft genome sequences of 10 type strains of Lactococcus.</title>
        <authorList>
            <person name="Sun Z."/>
            <person name="Zhong Z."/>
            <person name="Liu W."/>
            <person name="Zhang W."/>
            <person name="Zhang H."/>
        </authorList>
    </citation>
    <scope>NUCLEOTIDE SEQUENCE [LARGE SCALE GENOMIC DNA]</scope>
    <source>
        <strain evidence="10 11">JCM 16395</strain>
    </source>
</reference>
<dbReference type="GO" id="GO:0009423">
    <property type="term" value="P:chorismate biosynthetic process"/>
    <property type="evidence" value="ECO:0007669"/>
    <property type="project" value="UniProtKB-UniRule"/>
</dbReference>
<dbReference type="GO" id="GO:0004764">
    <property type="term" value="F:shikimate 3-dehydrogenase (NADP+) activity"/>
    <property type="evidence" value="ECO:0007669"/>
    <property type="project" value="UniProtKB-UniRule"/>
</dbReference>
<name>A0A2A5RJK1_9LACT</name>
<comment type="catalytic activity">
    <reaction evidence="7">
        <text>shikimate + NADP(+) = 3-dehydroshikimate + NADPH + H(+)</text>
        <dbReference type="Rhea" id="RHEA:17737"/>
        <dbReference type="ChEBI" id="CHEBI:15378"/>
        <dbReference type="ChEBI" id="CHEBI:16630"/>
        <dbReference type="ChEBI" id="CHEBI:36208"/>
        <dbReference type="ChEBI" id="CHEBI:57783"/>
        <dbReference type="ChEBI" id="CHEBI:58349"/>
        <dbReference type="EC" id="1.1.1.25"/>
    </reaction>
</comment>
<comment type="pathway">
    <text evidence="1 7">Metabolic intermediate biosynthesis; chorismate biosynthesis; chorismate from D-erythrose 4-phosphate and phosphoenolpyruvate: step 4/7.</text>
</comment>
<evidence type="ECO:0000259" key="8">
    <source>
        <dbReference type="Pfam" id="PF08501"/>
    </source>
</evidence>
<dbReference type="UniPathway" id="UPA00053">
    <property type="reaction ID" value="UER00087"/>
</dbReference>
<dbReference type="CDD" id="cd01065">
    <property type="entry name" value="NAD_bind_Shikimate_DH"/>
    <property type="match status" value="1"/>
</dbReference>
<dbReference type="HAMAP" id="MF_00222">
    <property type="entry name" value="Shikimate_DH_AroE"/>
    <property type="match status" value="1"/>
</dbReference>
<keyword evidence="4 7" id="KW-0521">NADP</keyword>
<evidence type="ECO:0000256" key="2">
    <source>
        <dbReference type="ARBA" id="ARBA00012962"/>
    </source>
</evidence>
<feature type="binding site" evidence="7">
    <location>
        <position position="92"/>
    </location>
    <ligand>
        <name>shikimate</name>
        <dbReference type="ChEBI" id="CHEBI:36208"/>
    </ligand>
</feature>
<feature type="binding site" evidence="7">
    <location>
        <position position="269"/>
    </location>
    <ligand>
        <name>shikimate</name>
        <dbReference type="ChEBI" id="CHEBI:36208"/>
    </ligand>
</feature>
<dbReference type="InterPro" id="IPR046346">
    <property type="entry name" value="Aminoacid_DH-like_N_sf"/>
</dbReference>
<feature type="binding site" evidence="7">
    <location>
        <position position="67"/>
    </location>
    <ligand>
        <name>shikimate</name>
        <dbReference type="ChEBI" id="CHEBI:36208"/>
    </ligand>
</feature>
<feature type="binding site" evidence="7">
    <location>
        <position position="107"/>
    </location>
    <ligand>
        <name>shikimate</name>
        <dbReference type="ChEBI" id="CHEBI:36208"/>
    </ligand>
</feature>
<evidence type="ECO:0000256" key="1">
    <source>
        <dbReference type="ARBA" id="ARBA00004871"/>
    </source>
</evidence>
<feature type="domain" description="SDH C-terminal" evidence="9">
    <location>
        <begin position="262"/>
        <end position="291"/>
    </location>
</feature>
<proteinExistence type="inferred from homology"/>
<evidence type="ECO:0000313" key="11">
    <source>
        <dbReference type="Proteomes" id="UP000218181"/>
    </source>
</evidence>
<feature type="binding site" evidence="7">
    <location>
        <position position="83"/>
    </location>
    <ligand>
        <name>NADP(+)</name>
        <dbReference type="ChEBI" id="CHEBI:58349"/>
    </ligand>
</feature>
<dbReference type="GO" id="GO:0009073">
    <property type="term" value="P:aromatic amino acid family biosynthetic process"/>
    <property type="evidence" value="ECO:0007669"/>
    <property type="project" value="UniProtKB-KW"/>
</dbReference>
<dbReference type="STRING" id="1291764.GCA_001311235_01465"/>
<feature type="binding site" evidence="7">
    <location>
        <begin position="20"/>
        <end position="22"/>
    </location>
    <ligand>
        <name>shikimate</name>
        <dbReference type="ChEBI" id="CHEBI:36208"/>
    </ligand>
</feature>
<comment type="caution">
    <text evidence="7">Lacks conserved residue(s) required for the propagation of feature annotation.</text>
</comment>
<dbReference type="EC" id="1.1.1.25" evidence="2 7"/>
<dbReference type="GO" id="GO:0050661">
    <property type="term" value="F:NADP binding"/>
    <property type="evidence" value="ECO:0007669"/>
    <property type="project" value="InterPro"/>
</dbReference>
<dbReference type="EMBL" id="JXJU01000009">
    <property type="protein sequence ID" value="PCR99360.1"/>
    <property type="molecule type" value="Genomic_DNA"/>
</dbReference>
<evidence type="ECO:0000256" key="3">
    <source>
        <dbReference type="ARBA" id="ARBA00022605"/>
    </source>
</evidence>
<gene>
    <name evidence="7" type="primary">aroE</name>
    <name evidence="10" type="ORF">RT41_GL002001</name>
</gene>
<dbReference type="GO" id="GO:0008652">
    <property type="term" value="P:amino acid biosynthetic process"/>
    <property type="evidence" value="ECO:0007669"/>
    <property type="project" value="UniProtKB-KW"/>
</dbReference>
<dbReference type="Gene3D" id="3.40.50.10860">
    <property type="entry name" value="Leucine Dehydrogenase, chain A, domain 1"/>
    <property type="match status" value="1"/>
</dbReference>
<dbReference type="GO" id="GO:0019632">
    <property type="term" value="P:shikimate metabolic process"/>
    <property type="evidence" value="ECO:0007669"/>
    <property type="project" value="InterPro"/>
</dbReference>
<dbReference type="InterPro" id="IPR036291">
    <property type="entry name" value="NAD(P)-bd_dom_sf"/>
</dbReference>
<dbReference type="Pfam" id="PF18317">
    <property type="entry name" value="SDH_C"/>
    <property type="match status" value="1"/>
</dbReference>
<evidence type="ECO:0000256" key="6">
    <source>
        <dbReference type="ARBA" id="ARBA00023141"/>
    </source>
</evidence>
<comment type="function">
    <text evidence="7">Involved in the biosynthesis of the chorismate, which leads to the biosynthesis of aromatic amino acids. Catalyzes the reversible NADPH linked reduction of 3-dehydroshikimate (DHSA) to yield shikimate (SA).</text>
</comment>
<evidence type="ECO:0000313" key="10">
    <source>
        <dbReference type="EMBL" id="PCR99360.1"/>
    </source>
</evidence>
<keyword evidence="6 7" id="KW-0057">Aromatic amino acid biosynthesis</keyword>
<dbReference type="SUPFAM" id="SSF51735">
    <property type="entry name" value="NAD(P)-binding Rossmann-fold domains"/>
    <property type="match status" value="1"/>
</dbReference>
<dbReference type="NCBIfam" id="TIGR00507">
    <property type="entry name" value="aroE"/>
    <property type="match status" value="1"/>
</dbReference>
<keyword evidence="11" id="KW-1185">Reference proteome</keyword>
<organism evidence="10 11">
    <name type="scientific">Lactococcus fujiensis JCM 16395</name>
    <dbReference type="NCBI Taxonomy" id="1291764"/>
    <lineage>
        <taxon>Bacteria</taxon>
        <taxon>Bacillati</taxon>
        <taxon>Bacillota</taxon>
        <taxon>Bacilli</taxon>
        <taxon>Lactobacillales</taxon>
        <taxon>Streptococcaceae</taxon>
        <taxon>Lactococcus</taxon>
    </lineage>
</organism>
<evidence type="ECO:0000259" key="9">
    <source>
        <dbReference type="Pfam" id="PF18317"/>
    </source>
</evidence>
<dbReference type="InterPro" id="IPR022893">
    <property type="entry name" value="Shikimate_DH_fam"/>
</dbReference>
<feature type="binding site" evidence="7">
    <location>
        <position position="239"/>
    </location>
    <ligand>
        <name>NADP(+)</name>
        <dbReference type="ChEBI" id="CHEBI:58349"/>
    </ligand>
</feature>
<sequence>MEISGFTRMAAVVARPINHSLSPFIHNLAFEMTGLDGVYLAWDISSEDLEDILTNVKKLNMFGLNISMPYKQKAMLAMDELTESAQIIGAINTVALMNGKLIGHNTDGIGFFNSLEKIPYHVCGQEITILGGGGAAMAIIVQAVLNGAKKVNVFARRSNSYEPLKKKLNELSVLTNSKINLFELAKTDANQKDYNFHVLQEKITQSSLLVNATSIGMDGESMPLPSLICLSKGIVVVDVIYKILKTPFLEWSENQGALSQNGIGMLVYQAAESFKIWTGKEMPVDEIQAALVEKLKLNENIRK</sequence>
<evidence type="ECO:0000256" key="5">
    <source>
        <dbReference type="ARBA" id="ARBA00023002"/>
    </source>
</evidence>
<accession>A0A2A5RJK1</accession>
<feature type="binding site" evidence="7">
    <location>
        <position position="241"/>
    </location>
    <ligand>
        <name>shikimate</name>
        <dbReference type="ChEBI" id="CHEBI:36208"/>
    </ligand>
</feature>
<dbReference type="InterPro" id="IPR013708">
    <property type="entry name" value="Shikimate_DH-bd_N"/>
</dbReference>
<feature type="active site" description="Proton acceptor" evidence="7">
    <location>
        <position position="71"/>
    </location>
</feature>
<evidence type="ECO:0000256" key="4">
    <source>
        <dbReference type="ARBA" id="ARBA00022857"/>
    </source>
</evidence>
<dbReference type="OrthoDB" id="9792692at2"/>
<feature type="binding site" evidence="7">
    <location>
        <begin position="131"/>
        <end position="135"/>
    </location>
    <ligand>
        <name>NADP(+)</name>
        <dbReference type="ChEBI" id="CHEBI:58349"/>
    </ligand>
</feature>
<dbReference type="InterPro" id="IPR041121">
    <property type="entry name" value="SDH_C"/>
</dbReference>
<dbReference type="AlphaFoldDB" id="A0A2A5RJK1"/>
<dbReference type="Gene3D" id="3.40.50.720">
    <property type="entry name" value="NAD(P)-binding Rossmann-like Domain"/>
    <property type="match status" value="1"/>
</dbReference>
<dbReference type="RefSeq" id="WP_096818672.1">
    <property type="nucleotide sequence ID" value="NZ_JXJU01000009.1"/>
</dbReference>
<dbReference type="SUPFAM" id="SSF53223">
    <property type="entry name" value="Aminoacid dehydrogenase-like, N-terminal domain"/>
    <property type="match status" value="1"/>
</dbReference>
<dbReference type="PANTHER" id="PTHR21089:SF1">
    <property type="entry name" value="BIFUNCTIONAL 3-DEHYDROQUINATE DEHYDRATASE_SHIKIMATE DEHYDROGENASE, CHLOROPLASTIC"/>
    <property type="match status" value="1"/>
</dbReference>
<dbReference type="Pfam" id="PF08501">
    <property type="entry name" value="Shikimate_dh_N"/>
    <property type="match status" value="1"/>
</dbReference>
<comment type="similarity">
    <text evidence="7">Belongs to the shikimate dehydrogenase family.</text>
</comment>